<evidence type="ECO:0000256" key="2">
    <source>
        <dbReference type="SAM" id="SignalP"/>
    </source>
</evidence>
<keyword evidence="4" id="KW-1185">Reference proteome</keyword>
<dbReference type="InterPro" id="IPR016024">
    <property type="entry name" value="ARM-type_fold"/>
</dbReference>
<evidence type="ECO:0000313" key="4">
    <source>
        <dbReference type="Proteomes" id="UP001209570"/>
    </source>
</evidence>
<dbReference type="Gene3D" id="1.25.10.10">
    <property type="entry name" value="Leucine-rich Repeat Variant"/>
    <property type="match status" value="1"/>
</dbReference>
<name>A0AAD5LNP6_PYTIN</name>
<accession>A0AAD5LNP6</accession>
<proteinExistence type="predicted"/>
<dbReference type="InterPro" id="IPR050693">
    <property type="entry name" value="Hsp70_NEF-Inhibitors"/>
</dbReference>
<dbReference type="PANTHER" id="PTHR19316">
    <property type="entry name" value="PROTEIN FOLDING REGULATOR"/>
    <property type="match status" value="1"/>
</dbReference>
<feature type="signal peptide" evidence="2">
    <location>
        <begin position="1"/>
        <end position="24"/>
    </location>
</feature>
<feature type="chain" id="PRO_5042006277" description="Nucleotide exchange factor SIL1" evidence="2">
    <location>
        <begin position="25"/>
        <end position="521"/>
    </location>
</feature>
<evidence type="ECO:0000256" key="1">
    <source>
        <dbReference type="SAM" id="Coils"/>
    </source>
</evidence>
<sequence length="521" mass="56873">MRIWWLAALVMALTLALVAQGVVATDAHAKSDDAGVCSAGASECTAKPRAVAQSNVPEFVPTEEWQEILPGQSIPPGLHVRMNLETGKKEAKLITDDDDESEAVDPNVIQRDVAIDVSSKSEASVTVTTDITGEVQGESSDDLTHAVAVVASEAEEDETLEVVESLDAEAASAADEAPPAKEPEWNHEKIYEVLQALPEPPTIEGMDIHDAHAKLSQPEFRRHMIKLWKKRQQDLKEAIDSMQDDAKYLAKLLDQLEAAEKAGDTDGQLNVLEVLEWEVQDLDKTHVFNFIGGFGVITDKLNSTNLPVRAHASWLIGTACKNYKDGQNWAINAGAIPKLVDSLSMSSTGAKAAEVQEVKKKAIYALASLVRFNERGQRLLLSQHGLDRLGDLLSDTTTSVSVKLKAVLFAHDLLAEEAPETPADVDAAALHQLQEILRSSQWCGHTSSFLTRHAKSLQRSQIREVLQAMTAQLPSCRQVFEAASVKTTVSELQSAWSQANDVEEEEQMELSDVVSRLRSVL</sequence>
<feature type="coiled-coil region" evidence="1">
    <location>
        <begin position="225"/>
        <end position="259"/>
    </location>
</feature>
<evidence type="ECO:0008006" key="5">
    <source>
        <dbReference type="Google" id="ProtNLM"/>
    </source>
</evidence>
<dbReference type="Proteomes" id="UP001209570">
    <property type="component" value="Unassembled WGS sequence"/>
</dbReference>
<dbReference type="PANTHER" id="PTHR19316:SF18">
    <property type="entry name" value="HSP70-BINDING PROTEIN 1"/>
    <property type="match status" value="1"/>
</dbReference>
<reference evidence="3" key="1">
    <citation type="submission" date="2021-12" db="EMBL/GenBank/DDBJ databases">
        <title>Prjna785345.</title>
        <authorList>
            <person name="Rujirawat T."/>
            <person name="Krajaejun T."/>
        </authorList>
    </citation>
    <scope>NUCLEOTIDE SEQUENCE</scope>
    <source>
        <strain evidence="3">Pi057C3</strain>
    </source>
</reference>
<keyword evidence="2" id="KW-0732">Signal</keyword>
<dbReference type="InterPro" id="IPR011989">
    <property type="entry name" value="ARM-like"/>
</dbReference>
<protein>
    <recommendedName>
        <fullName evidence="5">Nucleotide exchange factor SIL1</fullName>
    </recommendedName>
</protein>
<dbReference type="AlphaFoldDB" id="A0AAD5LNP6"/>
<dbReference type="GO" id="GO:0000774">
    <property type="term" value="F:adenyl-nucleotide exchange factor activity"/>
    <property type="evidence" value="ECO:0007669"/>
    <property type="project" value="TreeGrafter"/>
</dbReference>
<keyword evidence="1" id="KW-0175">Coiled coil</keyword>
<gene>
    <name evidence="3" type="ORF">P43SY_004906</name>
</gene>
<comment type="caution">
    <text evidence="3">The sequence shown here is derived from an EMBL/GenBank/DDBJ whole genome shotgun (WGS) entry which is preliminary data.</text>
</comment>
<dbReference type="EMBL" id="JAKCXM010000052">
    <property type="protein sequence ID" value="KAJ0404989.1"/>
    <property type="molecule type" value="Genomic_DNA"/>
</dbReference>
<dbReference type="GO" id="GO:0005783">
    <property type="term" value="C:endoplasmic reticulum"/>
    <property type="evidence" value="ECO:0007669"/>
    <property type="project" value="TreeGrafter"/>
</dbReference>
<organism evidence="3 4">
    <name type="scientific">Pythium insidiosum</name>
    <name type="common">Pythiosis disease agent</name>
    <dbReference type="NCBI Taxonomy" id="114742"/>
    <lineage>
        <taxon>Eukaryota</taxon>
        <taxon>Sar</taxon>
        <taxon>Stramenopiles</taxon>
        <taxon>Oomycota</taxon>
        <taxon>Peronosporomycetes</taxon>
        <taxon>Pythiales</taxon>
        <taxon>Pythiaceae</taxon>
        <taxon>Pythium</taxon>
    </lineage>
</organism>
<dbReference type="SUPFAM" id="SSF48371">
    <property type="entry name" value="ARM repeat"/>
    <property type="match status" value="1"/>
</dbReference>
<evidence type="ECO:0000313" key="3">
    <source>
        <dbReference type="EMBL" id="KAJ0404989.1"/>
    </source>
</evidence>